<dbReference type="SUPFAM" id="SSF53955">
    <property type="entry name" value="Lysozyme-like"/>
    <property type="match status" value="1"/>
</dbReference>
<evidence type="ECO:0000256" key="2">
    <source>
        <dbReference type="SAM" id="MobiDB-lite"/>
    </source>
</evidence>
<dbReference type="Gene3D" id="1.10.530.10">
    <property type="match status" value="1"/>
</dbReference>
<name>A0ABP4L066_9MICO</name>
<feature type="region of interest" description="Disordered" evidence="2">
    <location>
        <begin position="1502"/>
        <end position="1528"/>
    </location>
</feature>
<evidence type="ECO:0000313" key="6">
    <source>
        <dbReference type="Proteomes" id="UP001500177"/>
    </source>
</evidence>
<dbReference type="InterPro" id="IPR008258">
    <property type="entry name" value="Transglycosylase_SLT_dom_1"/>
</dbReference>
<keyword evidence="6" id="KW-1185">Reference proteome</keyword>
<feature type="domain" description="Phage tail tape measure protein" evidence="4">
    <location>
        <begin position="115"/>
        <end position="298"/>
    </location>
</feature>
<accession>A0ABP4L066</accession>
<dbReference type="Pfam" id="PF01464">
    <property type="entry name" value="SLT"/>
    <property type="match status" value="1"/>
</dbReference>
<evidence type="ECO:0008006" key="7">
    <source>
        <dbReference type="Google" id="ProtNLM"/>
    </source>
</evidence>
<dbReference type="CDD" id="cd13402">
    <property type="entry name" value="LT_TF-like"/>
    <property type="match status" value="1"/>
</dbReference>
<dbReference type="EMBL" id="BAAALX010000009">
    <property type="protein sequence ID" value="GAA1513833.1"/>
    <property type="molecule type" value="Genomic_DNA"/>
</dbReference>
<feature type="domain" description="Transglycosylase SLT" evidence="3">
    <location>
        <begin position="1878"/>
        <end position="1971"/>
    </location>
</feature>
<dbReference type="Proteomes" id="UP001500177">
    <property type="component" value="Unassembled WGS sequence"/>
</dbReference>
<keyword evidence="1" id="KW-0175">Coiled coil</keyword>
<evidence type="ECO:0000256" key="1">
    <source>
        <dbReference type="SAM" id="Coils"/>
    </source>
</evidence>
<dbReference type="InterPro" id="IPR023346">
    <property type="entry name" value="Lysozyme-like_dom_sf"/>
</dbReference>
<feature type="coiled-coil region" evidence="1">
    <location>
        <begin position="1091"/>
        <end position="1128"/>
    </location>
</feature>
<comment type="caution">
    <text evidence="5">The sequence shown here is derived from an EMBL/GenBank/DDBJ whole genome shotgun (WGS) entry which is preliminary data.</text>
</comment>
<sequence>MADRSAAWKLSLDSTGVVTGTRVAKSALRDLNANGISPARAQLASLEKSAREHPQAWDAAGKAALGFGTATAAGFALSGKAAMSWQSDWTGVTKTVDGSAKQLGSLESGLRRLASKELPATHTEIAAVAEAAGQLGIKTGNVLMFTKSMINMGESTNLSAEEAATSLARFSNIMGTNQKDVGRLGAAVVGLGNNFATTEREIVEMAMRIAGAGKQANLTEGDVLGLATALSSVGIDAEAGGTAISMVMKKMGNEVSGQGDKLELFAQTAGMSAGQFSKAWETDAAGALTTFVKGLGEAQASGENVNGTLTALGITGIRESDALLRLSSASDVLKDALATGNEEYIRGIALIEEANKRYDTAESKVRIAGNAIKDASIGFGQVFLPAVADAAEGVEGLANWVGNLPAPVKESVGAFGALAGGLGLAAGGFLVLAPKVFDVIDGFKQLKSDFPDLMGNLGKVGQVAAAAGAGLLVVGTAAAAASQHMQSLERDTTPTAFMEAIVNGGGNAEKILRGINREMQDVSVVGEKTKGTFTEVDNLAGAFDRLYNSTFSDKINTGLGWIPGVESGAEKATKAFRDMDKAVTDLATGGSLQSAQDGFKAVMYEGRAGGVALEETFDQFPEYQKQTYALAEAAGLFTNSMSEQEKKSIALKIAYGEITPAMLEAEATANGNADALTELGATAETTEDKIKSLADEIRGFGSAQLDARKANREVEASFDDLDAAIKSGKTSIDDSTEAGRKNNDMLDSAARSINEATAANIENGMSAEDASKKHKKLRDKLVEQATAFFGSKKKAEAYVDQLVKTPDEIETDVKINTGEAVSKLKNIQQWIDGVKDKTVWVRVNEVHVRQEGNEKVYSSDPKNKSVQKFKADGGILEYMADGGLRPMSPIAEMVPPNTWRVVGDRMDVDEAYVPLDGSRRSWKILTEALTRMPGSLPMAKGGVVSAQNRVDDANSALKRARRAKQDATSKSGKASATRRVRAAEDELAAAKKSLKAAQDRAKADEKAAKAAAEKAKEEKRIAAEKAKEERERKARVGDLRTDLRTDLRRGDVRDQVTSGLSGAYSAVDRLQGLADNKDLSRGARRRAGIQARQYEKSLKSLYGTLDRLEKKTEKAQDKLDELKQIQSSVSSSIEGRAYELDVSSQWAQDKNGTWQQTTGVSGVRTNAAAAAAKVKGLAGKLKKLAGMGYGGAILQEVASAGSIDESITMADELIKGSSSDVKSINASYKDIAKYSKQAGAYVTEGFYSGGVNAAAGLVKGLESQQKTVEKTIEKIAKGMENSLKKALGIKSPSRVMYARGLDTAAGYNNALLDSIPTIEESAAGMGRAAVPEVSAFGPIRTEFATEPAFASITDSSLAGSALASPAAEGPTDLAGSQLGADVSWEDTVATTEEALTSMQALTEAAYLKMTADTDASLLARQDGTLAAMTGMQETMTTGLTVMGTDLASKMSTMAGTQSTALSGMVSNQVKNLETMASDQSKNLKAMGKTQSDEWSAIKKSTTTTAGDMRKGVDTTMGNMDTDASKRLGTLGKTTDAGFGAIERGGKANFSGMRSGIDKTMEKIPGDVGGSLDSTADVLNSFAKEINKSFGSVGVKLSGVKKPKGGFARGGILPGFTPYSAGDDQLTPMRSGEGVYVSEAMRDPYERERLLAVNAAALRGEPLHQFREGYAGGGIISAGKWWEARGARVSEHPHWGRVGRHSPNSQHYSGNAIDVNYGPGGQNATEMKFFDANVAAFKAAFPWAFVLWRAAGHYNHLHADNRGKAVGGGAMDAGILGDISYTGDIKKELEKAARRKGKELIAKYSEKLDGNTLTGQLGVGVMEKVVAGSIKQAKEYAKTFTEGEGDSGGNVERWRPTVISALNFMNQPLSNVGRTLRRMNQESGGNPNAVNNWDINAKRGYPSQGLMQVIPPTFRAYARAPYDKNILDPMSNIVASMSYALARYGSLAKAYDRRGGYVNGTKSARKGVHKVGEAGWEYVDFDGGETVIPHQQSVSIENQLLRGGPSTLALDQASVNAIATAAAGQMNASDLATALEGVQLTVRVGDQDMAGYVIATVANGYEDSKRRVSRSSNLMRS</sequence>
<dbReference type="Pfam" id="PF10145">
    <property type="entry name" value="PhageMin_Tail"/>
    <property type="match status" value="1"/>
</dbReference>
<dbReference type="RefSeq" id="WP_173151346.1">
    <property type="nucleotide sequence ID" value="NZ_BAAALX010000009.1"/>
</dbReference>
<gene>
    <name evidence="5" type="ORF">GCM10009690_15980</name>
</gene>
<evidence type="ECO:0000259" key="3">
    <source>
        <dbReference type="Pfam" id="PF01464"/>
    </source>
</evidence>
<evidence type="ECO:0000259" key="4">
    <source>
        <dbReference type="Pfam" id="PF10145"/>
    </source>
</evidence>
<evidence type="ECO:0000313" key="5">
    <source>
        <dbReference type="EMBL" id="GAA1513833.1"/>
    </source>
</evidence>
<feature type="region of interest" description="Disordered" evidence="2">
    <location>
        <begin position="954"/>
        <end position="983"/>
    </location>
</feature>
<protein>
    <recommendedName>
        <fullName evidence="7">Phage tail tape measure protein</fullName>
    </recommendedName>
</protein>
<reference evidence="6" key="1">
    <citation type="journal article" date="2019" name="Int. J. Syst. Evol. Microbiol.">
        <title>The Global Catalogue of Microorganisms (GCM) 10K type strain sequencing project: providing services to taxonomists for standard genome sequencing and annotation.</title>
        <authorList>
            <consortium name="The Broad Institute Genomics Platform"/>
            <consortium name="The Broad Institute Genome Sequencing Center for Infectious Disease"/>
            <person name="Wu L."/>
            <person name="Ma J."/>
        </authorList>
    </citation>
    <scope>NUCLEOTIDE SEQUENCE [LARGE SCALE GENOMIC DNA]</scope>
    <source>
        <strain evidence="6">JCM 13318</strain>
    </source>
</reference>
<proteinExistence type="predicted"/>
<dbReference type="InterPro" id="IPR010090">
    <property type="entry name" value="Phage_tape_meas"/>
</dbReference>
<dbReference type="NCBIfam" id="TIGR01760">
    <property type="entry name" value="tape_meas_TP901"/>
    <property type="match status" value="1"/>
</dbReference>
<organism evidence="5 6">
    <name type="scientific">Brevibacterium permense</name>
    <dbReference type="NCBI Taxonomy" id="234834"/>
    <lineage>
        <taxon>Bacteria</taxon>
        <taxon>Bacillati</taxon>
        <taxon>Actinomycetota</taxon>
        <taxon>Actinomycetes</taxon>
        <taxon>Micrococcales</taxon>
        <taxon>Brevibacteriaceae</taxon>
        <taxon>Brevibacterium</taxon>
    </lineage>
</organism>